<gene>
    <name evidence="1" type="ORF">CPELLU_LOCUS19209</name>
</gene>
<feature type="non-terminal residue" evidence="1">
    <location>
        <position position="65"/>
    </location>
</feature>
<accession>A0A9N9K7X3</accession>
<sequence>VVCKILDKNSLITKIIEGFKEKLKESDNKDFNKADNSIETTIISTSEALKSLEVMHTFLLQQKES</sequence>
<protein>
    <submittedName>
        <fullName evidence="1">13794_t:CDS:1</fullName>
    </submittedName>
</protein>
<feature type="non-terminal residue" evidence="1">
    <location>
        <position position="1"/>
    </location>
</feature>
<dbReference type="Proteomes" id="UP000789759">
    <property type="component" value="Unassembled WGS sequence"/>
</dbReference>
<dbReference type="AlphaFoldDB" id="A0A9N9K7X3"/>
<reference evidence="1" key="1">
    <citation type="submission" date="2021-06" db="EMBL/GenBank/DDBJ databases">
        <authorList>
            <person name="Kallberg Y."/>
            <person name="Tangrot J."/>
            <person name="Rosling A."/>
        </authorList>
    </citation>
    <scope>NUCLEOTIDE SEQUENCE</scope>
    <source>
        <strain evidence="1">FL966</strain>
    </source>
</reference>
<keyword evidence="2" id="KW-1185">Reference proteome</keyword>
<proteinExistence type="predicted"/>
<name>A0A9N9K7X3_9GLOM</name>
<dbReference type="EMBL" id="CAJVQA010043991">
    <property type="protein sequence ID" value="CAG8816188.1"/>
    <property type="molecule type" value="Genomic_DNA"/>
</dbReference>
<comment type="caution">
    <text evidence="1">The sequence shown here is derived from an EMBL/GenBank/DDBJ whole genome shotgun (WGS) entry which is preliminary data.</text>
</comment>
<organism evidence="1 2">
    <name type="scientific">Cetraspora pellucida</name>
    <dbReference type="NCBI Taxonomy" id="1433469"/>
    <lineage>
        <taxon>Eukaryota</taxon>
        <taxon>Fungi</taxon>
        <taxon>Fungi incertae sedis</taxon>
        <taxon>Mucoromycota</taxon>
        <taxon>Glomeromycotina</taxon>
        <taxon>Glomeromycetes</taxon>
        <taxon>Diversisporales</taxon>
        <taxon>Gigasporaceae</taxon>
        <taxon>Cetraspora</taxon>
    </lineage>
</organism>
<evidence type="ECO:0000313" key="2">
    <source>
        <dbReference type="Proteomes" id="UP000789759"/>
    </source>
</evidence>
<evidence type="ECO:0000313" key="1">
    <source>
        <dbReference type="EMBL" id="CAG8816188.1"/>
    </source>
</evidence>